<dbReference type="AlphaFoldDB" id="A0A915MLN7"/>
<name>A0A915MLN7_MELJA</name>
<reference evidence="3" key="1">
    <citation type="submission" date="2022-11" db="UniProtKB">
        <authorList>
            <consortium name="WormBaseParasite"/>
        </authorList>
    </citation>
    <scope>IDENTIFICATION</scope>
</reference>
<keyword evidence="2" id="KW-1185">Reference proteome</keyword>
<feature type="chain" id="PRO_5036699655" evidence="1">
    <location>
        <begin position="21"/>
        <end position="70"/>
    </location>
</feature>
<dbReference type="Proteomes" id="UP000887561">
    <property type="component" value="Unplaced"/>
</dbReference>
<evidence type="ECO:0000313" key="2">
    <source>
        <dbReference type="Proteomes" id="UP000887561"/>
    </source>
</evidence>
<evidence type="ECO:0000256" key="1">
    <source>
        <dbReference type="SAM" id="SignalP"/>
    </source>
</evidence>
<keyword evidence="1" id="KW-0732">Signal</keyword>
<dbReference type="WBParaSite" id="scaffold40_cov180.g67">
    <property type="protein sequence ID" value="scaffold40_cov180.g67"/>
    <property type="gene ID" value="scaffold40_cov180.g67"/>
</dbReference>
<organism evidence="2 3">
    <name type="scientific">Meloidogyne javanica</name>
    <name type="common">Root-knot nematode worm</name>
    <dbReference type="NCBI Taxonomy" id="6303"/>
    <lineage>
        <taxon>Eukaryota</taxon>
        <taxon>Metazoa</taxon>
        <taxon>Ecdysozoa</taxon>
        <taxon>Nematoda</taxon>
        <taxon>Chromadorea</taxon>
        <taxon>Rhabditida</taxon>
        <taxon>Tylenchina</taxon>
        <taxon>Tylenchomorpha</taxon>
        <taxon>Tylenchoidea</taxon>
        <taxon>Meloidogynidae</taxon>
        <taxon>Meloidogyninae</taxon>
        <taxon>Meloidogyne</taxon>
        <taxon>Meloidogyne incognita group</taxon>
    </lineage>
</organism>
<evidence type="ECO:0000313" key="3">
    <source>
        <dbReference type="WBParaSite" id="scaffold40_cov180.g67"/>
    </source>
</evidence>
<feature type="signal peptide" evidence="1">
    <location>
        <begin position="1"/>
        <end position="20"/>
    </location>
</feature>
<proteinExistence type="predicted"/>
<accession>A0A915MLN7</accession>
<sequence length="70" mass="7851">MGLLLINILTLFLMINFKFGETIECYAETDLTLRSGEISISPLTTCDTKQLSEKLKIPDIKCFKSDCGEC</sequence>
<protein>
    <submittedName>
        <fullName evidence="3">Uncharacterized protein</fullName>
    </submittedName>
</protein>